<dbReference type="CDD" id="cd08414">
    <property type="entry name" value="PBP2_LTTR_aromatics_like"/>
    <property type="match status" value="1"/>
</dbReference>
<dbReference type="InterPro" id="IPR036390">
    <property type="entry name" value="WH_DNA-bd_sf"/>
</dbReference>
<gene>
    <name evidence="6" type="ORF">J2Z17_001026</name>
</gene>
<comment type="caution">
    <text evidence="6">The sequence shown here is derived from an EMBL/GenBank/DDBJ whole genome shotgun (WGS) entry which is preliminary data.</text>
</comment>
<keyword evidence="3 6" id="KW-0238">DNA-binding</keyword>
<evidence type="ECO:0000313" key="7">
    <source>
        <dbReference type="Proteomes" id="UP000759443"/>
    </source>
</evidence>
<dbReference type="PANTHER" id="PTHR30346:SF17">
    <property type="entry name" value="LYSR FAMILY TRANSCRIPTIONAL REGULATOR"/>
    <property type="match status" value="1"/>
</dbReference>
<evidence type="ECO:0000256" key="4">
    <source>
        <dbReference type="ARBA" id="ARBA00023163"/>
    </source>
</evidence>
<feature type="domain" description="HTH lysR-type" evidence="5">
    <location>
        <begin position="1"/>
        <end position="58"/>
    </location>
</feature>
<dbReference type="InterPro" id="IPR005119">
    <property type="entry name" value="LysR_subst-bd"/>
</dbReference>
<protein>
    <submittedName>
        <fullName evidence="6">DNA-binding transcriptional LysR family regulator</fullName>
    </submittedName>
</protein>
<keyword evidence="7" id="KW-1185">Reference proteome</keyword>
<evidence type="ECO:0000256" key="2">
    <source>
        <dbReference type="ARBA" id="ARBA00023015"/>
    </source>
</evidence>
<dbReference type="InterPro" id="IPR036388">
    <property type="entry name" value="WH-like_DNA-bd_sf"/>
</dbReference>
<evidence type="ECO:0000313" key="6">
    <source>
        <dbReference type="EMBL" id="MBP1849605.1"/>
    </source>
</evidence>
<keyword evidence="4" id="KW-0804">Transcription</keyword>
<dbReference type="PRINTS" id="PR00039">
    <property type="entry name" value="HTHLYSR"/>
</dbReference>
<accession>A0ABS4DVB2</accession>
<reference evidence="6 7" key="1">
    <citation type="submission" date="2021-03" db="EMBL/GenBank/DDBJ databases">
        <title>Genomic Encyclopedia of Type Strains, Phase IV (KMG-IV): sequencing the most valuable type-strain genomes for metagenomic binning, comparative biology and taxonomic classification.</title>
        <authorList>
            <person name="Goeker M."/>
        </authorList>
    </citation>
    <scope>NUCLEOTIDE SEQUENCE [LARGE SCALE GENOMIC DNA]</scope>
    <source>
        <strain evidence="6 7">DSM 21600</strain>
    </source>
</reference>
<comment type="similarity">
    <text evidence="1">Belongs to the LysR transcriptional regulatory family.</text>
</comment>
<dbReference type="EMBL" id="JAGGJU010000002">
    <property type="protein sequence ID" value="MBP1849605.1"/>
    <property type="molecule type" value="Genomic_DNA"/>
</dbReference>
<proteinExistence type="inferred from homology"/>
<evidence type="ECO:0000259" key="5">
    <source>
        <dbReference type="PROSITE" id="PS50931"/>
    </source>
</evidence>
<dbReference type="RefSeq" id="WP_209942811.1">
    <property type="nucleotide sequence ID" value="NZ_JAGGJU010000002.1"/>
</dbReference>
<sequence length="293" mass="31298">MELRQLHYFRAIAEAEHFGRASARLGIAQPALSRQVRLLEDELGLALFERLPRGVRLTAAGHVLLGHCRQLAGALDRAVTETRAAAAGTAGTLRLGFIEVAAWHGIVPDAIRSFRAEVPGVALALSSLSSGAQLQALREQRLDGGILYNPPEDPGLISIPLERHPVMLALPADDPLAAAASIRLADLAGRAFIGFQRAESPRYFDDLAGALATAGFAGQEVAQMHSEADMLALVHAGAGLAFVNSCQRWRPPDGIAFRPVEDLDVGLDLCLVHARSLSSPPLERFIALLPDRA</sequence>
<dbReference type="SUPFAM" id="SSF46785">
    <property type="entry name" value="Winged helix' DNA-binding domain"/>
    <property type="match status" value="1"/>
</dbReference>
<dbReference type="PROSITE" id="PS50931">
    <property type="entry name" value="HTH_LYSR"/>
    <property type="match status" value="1"/>
</dbReference>
<dbReference type="SUPFAM" id="SSF53850">
    <property type="entry name" value="Periplasmic binding protein-like II"/>
    <property type="match status" value="1"/>
</dbReference>
<dbReference type="Gene3D" id="1.10.10.10">
    <property type="entry name" value="Winged helix-like DNA-binding domain superfamily/Winged helix DNA-binding domain"/>
    <property type="match status" value="1"/>
</dbReference>
<evidence type="ECO:0000256" key="1">
    <source>
        <dbReference type="ARBA" id="ARBA00009437"/>
    </source>
</evidence>
<evidence type="ECO:0000256" key="3">
    <source>
        <dbReference type="ARBA" id="ARBA00023125"/>
    </source>
</evidence>
<dbReference type="Pfam" id="PF03466">
    <property type="entry name" value="LysR_substrate"/>
    <property type="match status" value="1"/>
</dbReference>
<dbReference type="Pfam" id="PF00126">
    <property type="entry name" value="HTH_1"/>
    <property type="match status" value="1"/>
</dbReference>
<organism evidence="6 7">
    <name type="scientific">Rhizobium halophytocola</name>
    <dbReference type="NCBI Taxonomy" id="735519"/>
    <lineage>
        <taxon>Bacteria</taxon>
        <taxon>Pseudomonadati</taxon>
        <taxon>Pseudomonadota</taxon>
        <taxon>Alphaproteobacteria</taxon>
        <taxon>Hyphomicrobiales</taxon>
        <taxon>Rhizobiaceae</taxon>
        <taxon>Rhizobium/Agrobacterium group</taxon>
        <taxon>Rhizobium</taxon>
    </lineage>
</organism>
<dbReference type="InterPro" id="IPR000847">
    <property type="entry name" value="LysR_HTH_N"/>
</dbReference>
<keyword evidence="2" id="KW-0805">Transcription regulation</keyword>
<dbReference type="PANTHER" id="PTHR30346">
    <property type="entry name" value="TRANSCRIPTIONAL DUAL REGULATOR HCAR-RELATED"/>
    <property type="match status" value="1"/>
</dbReference>
<dbReference type="Gene3D" id="3.40.190.10">
    <property type="entry name" value="Periplasmic binding protein-like II"/>
    <property type="match status" value="2"/>
</dbReference>
<name>A0ABS4DVB2_9HYPH</name>
<dbReference type="Proteomes" id="UP000759443">
    <property type="component" value="Unassembled WGS sequence"/>
</dbReference>
<dbReference type="GO" id="GO:0003677">
    <property type="term" value="F:DNA binding"/>
    <property type="evidence" value="ECO:0007669"/>
    <property type="project" value="UniProtKB-KW"/>
</dbReference>